<protein>
    <submittedName>
        <fullName evidence="1">Uncharacterized protein</fullName>
    </submittedName>
</protein>
<dbReference type="EMBL" id="KL596624">
    <property type="protein sequence ID" value="KER33487.1"/>
    <property type="molecule type" value="Genomic_DNA"/>
</dbReference>
<keyword evidence="2" id="KW-1185">Reference proteome</keyword>
<reference evidence="1 2" key="1">
    <citation type="submission" date="2013-11" db="EMBL/GenBank/DDBJ databases">
        <title>Opisthorchis viverrini - life in the bile duct.</title>
        <authorList>
            <person name="Young N.D."/>
            <person name="Nagarajan N."/>
            <person name="Lin S.J."/>
            <person name="Korhonen P.K."/>
            <person name="Jex A.R."/>
            <person name="Hall R.S."/>
            <person name="Safavi-Hemami H."/>
            <person name="Kaewkong W."/>
            <person name="Bertrand D."/>
            <person name="Gao S."/>
            <person name="Seet Q."/>
            <person name="Wongkham S."/>
            <person name="Teh B.T."/>
            <person name="Wongkham C."/>
            <person name="Intapan P.M."/>
            <person name="Maleewong W."/>
            <person name="Yang X."/>
            <person name="Hu M."/>
            <person name="Wang Z."/>
            <person name="Hofmann A."/>
            <person name="Sternberg P.W."/>
            <person name="Tan P."/>
            <person name="Wang J."/>
            <person name="Gasser R.B."/>
        </authorList>
    </citation>
    <scope>NUCLEOTIDE SEQUENCE [LARGE SCALE GENOMIC DNA]</scope>
</reference>
<gene>
    <name evidence="1" type="ORF">T265_00602</name>
</gene>
<dbReference type="GeneID" id="20314790"/>
<accession>A0A075A5B3</accession>
<sequence>MCVILRNRFSYIVPTTSLVTLNDINLVISHTKPCTVVHRAQLLFYANDLSIKMTLVFNTDASLPYNHDLFESLIVKKRVKLANAARALQIRAFTSSVTLQSELIQLPRYVKCSTTSSASPWIRMNTLFLKRQVR</sequence>
<evidence type="ECO:0000313" key="2">
    <source>
        <dbReference type="Proteomes" id="UP000054324"/>
    </source>
</evidence>
<dbReference type="KEGG" id="ovi:T265_00602"/>
<proteinExistence type="predicted"/>
<name>A0A075A5B3_OPIVI</name>
<evidence type="ECO:0000313" key="1">
    <source>
        <dbReference type="EMBL" id="KER33487.1"/>
    </source>
</evidence>
<dbReference type="RefSeq" id="XP_009162694.1">
    <property type="nucleotide sequence ID" value="XM_009164430.1"/>
</dbReference>
<organism evidence="1 2">
    <name type="scientific">Opisthorchis viverrini</name>
    <name type="common">Southeast Asian liver fluke</name>
    <dbReference type="NCBI Taxonomy" id="6198"/>
    <lineage>
        <taxon>Eukaryota</taxon>
        <taxon>Metazoa</taxon>
        <taxon>Spiralia</taxon>
        <taxon>Lophotrochozoa</taxon>
        <taxon>Platyhelminthes</taxon>
        <taxon>Trematoda</taxon>
        <taxon>Digenea</taxon>
        <taxon>Opisthorchiida</taxon>
        <taxon>Opisthorchiata</taxon>
        <taxon>Opisthorchiidae</taxon>
        <taxon>Opisthorchis</taxon>
    </lineage>
</organism>
<dbReference type="CTD" id="20314790"/>
<dbReference type="Proteomes" id="UP000054324">
    <property type="component" value="Unassembled WGS sequence"/>
</dbReference>
<dbReference type="AlphaFoldDB" id="A0A075A5B3"/>